<dbReference type="KEGG" id="ptm:GSPATT00008055001"/>
<dbReference type="RefSeq" id="XP_001438905.1">
    <property type="nucleotide sequence ID" value="XM_001438868.1"/>
</dbReference>
<dbReference type="HOGENOM" id="CLU_2311595_0_0_1"/>
<name>A0CL41_PARTE</name>
<evidence type="ECO:0000313" key="2">
    <source>
        <dbReference type="Proteomes" id="UP000000600"/>
    </source>
</evidence>
<dbReference type="InParanoid" id="A0CL41"/>
<accession>A0CL41</accession>
<protein>
    <submittedName>
        <fullName evidence="1">Uncharacterized protein</fullName>
    </submittedName>
</protein>
<dbReference type="AlphaFoldDB" id="A0CL41"/>
<organism evidence="1 2">
    <name type="scientific">Paramecium tetraurelia</name>
    <dbReference type="NCBI Taxonomy" id="5888"/>
    <lineage>
        <taxon>Eukaryota</taxon>
        <taxon>Sar</taxon>
        <taxon>Alveolata</taxon>
        <taxon>Ciliophora</taxon>
        <taxon>Intramacronucleata</taxon>
        <taxon>Oligohymenophorea</taxon>
        <taxon>Peniculida</taxon>
        <taxon>Parameciidae</taxon>
        <taxon>Paramecium</taxon>
    </lineage>
</organism>
<dbReference type="Proteomes" id="UP000000600">
    <property type="component" value="Unassembled WGS sequence"/>
</dbReference>
<reference evidence="1 2" key="1">
    <citation type="journal article" date="2006" name="Nature">
        <title>Global trends of whole-genome duplications revealed by the ciliate Paramecium tetraurelia.</title>
        <authorList>
            <consortium name="Genoscope"/>
            <person name="Aury J.-M."/>
            <person name="Jaillon O."/>
            <person name="Duret L."/>
            <person name="Noel B."/>
            <person name="Jubin C."/>
            <person name="Porcel B.M."/>
            <person name="Segurens B."/>
            <person name="Daubin V."/>
            <person name="Anthouard V."/>
            <person name="Aiach N."/>
            <person name="Arnaiz O."/>
            <person name="Billaut A."/>
            <person name="Beisson J."/>
            <person name="Blanc I."/>
            <person name="Bouhouche K."/>
            <person name="Camara F."/>
            <person name="Duharcourt S."/>
            <person name="Guigo R."/>
            <person name="Gogendeau D."/>
            <person name="Katinka M."/>
            <person name="Keller A.-M."/>
            <person name="Kissmehl R."/>
            <person name="Klotz C."/>
            <person name="Koll F."/>
            <person name="Le Moue A."/>
            <person name="Lepere C."/>
            <person name="Malinsky S."/>
            <person name="Nowacki M."/>
            <person name="Nowak J.K."/>
            <person name="Plattner H."/>
            <person name="Poulain J."/>
            <person name="Ruiz F."/>
            <person name="Serrano V."/>
            <person name="Zagulski M."/>
            <person name="Dessen P."/>
            <person name="Betermier M."/>
            <person name="Weissenbach J."/>
            <person name="Scarpelli C."/>
            <person name="Schachter V."/>
            <person name="Sperling L."/>
            <person name="Meyer E."/>
            <person name="Cohen J."/>
            <person name="Wincker P."/>
        </authorList>
    </citation>
    <scope>NUCLEOTIDE SEQUENCE [LARGE SCALE GENOMIC DNA]</scope>
    <source>
        <strain evidence="1 2">Stock d4-2</strain>
    </source>
</reference>
<keyword evidence="2" id="KW-1185">Reference proteome</keyword>
<gene>
    <name evidence="1" type="ORF">GSPATT00008055001</name>
</gene>
<evidence type="ECO:0000313" key="1">
    <source>
        <dbReference type="EMBL" id="CAK71508.1"/>
    </source>
</evidence>
<dbReference type="GeneID" id="5024690"/>
<dbReference type="OMA" id="VREIHTL"/>
<sequence length="100" mass="12170">MSKFNGENETLFCRYIIVKSQVERQFLLLKQIQLHQKKDSKIQDTSKIIKVFEIVFYYAVENKILLLQYQEELIFCQIWFAISLDNDKRHFQVREIHTLN</sequence>
<dbReference type="EMBL" id="CT868097">
    <property type="protein sequence ID" value="CAK71508.1"/>
    <property type="molecule type" value="Genomic_DNA"/>
</dbReference>
<proteinExistence type="predicted"/>